<dbReference type="InterPro" id="IPR012392">
    <property type="entry name" value="3-ktacl-CoA_syn"/>
</dbReference>
<dbReference type="GO" id="GO:0016020">
    <property type="term" value="C:membrane"/>
    <property type="evidence" value="ECO:0007669"/>
    <property type="project" value="InterPro"/>
</dbReference>
<protein>
    <recommendedName>
        <fullName evidence="3">FAE domain-containing protein</fullName>
    </recommendedName>
</protein>
<proteinExistence type="predicted"/>
<keyword evidence="1" id="KW-0808">Transferase</keyword>
<dbReference type="GO" id="GO:0016747">
    <property type="term" value="F:acyltransferase activity, transferring groups other than amino-acyl groups"/>
    <property type="evidence" value="ECO:0007669"/>
    <property type="project" value="InterPro"/>
</dbReference>
<feature type="region of interest" description="Disordered" evidence="2">
    <location>
        <begin position="41"/>
        <end position="65"/>
    </location>
</feature>
<dbReference type="GO" id="GO:0006633">
    <property type="term" value="P:fatty acid biosynthetic process"/>
    <property type="evidence" value="ECO:0007669"/>
    <property type="project" value="InterPro"/>
</dbReference>
<feature type="region of interest" description="Disordered" evidence="2">
    <location>
        <begin position="97"/>
        <end position="163"/>
    </location>
</feature>
<dbReference type="EMBL" id="LR862132">
    <property type="protein sequence ID" value="CAD1838039.1"/>
    <property type="molecule type" value="Genomic_DNA"/>
</dbReference>
<feature type="domain" description="FAE" evidence="3">
    <location>
        <begin position="1"/>
        <end position="36"/>
    </location>
</feature>
<evidence type="ECO:0000256" key="1">
    <source>
        <dbReference type="ARBA" id="ARBA00023315"/>
    </source>
</evidence>
<feature type="compositionally biased region" description="Pro residues" evidence="2">
    <location>
        <begin position="107"/>
        <end position="124"/>
    </location>
</feature>
<accession>A0A6V7Q4D4</accession>
<dbReference type="InterPro" id="IPR013601">
    <property type="entry name" value="FAE1_typ3_polyketide_synth"/>
</dbReference>
<gene>
    <name evidence="4" type="ORF">CB5_LOCUS21250</name>
</gene>
<feature type="compositionally biased region" description="Polar residues" evidence="2">
    <location>
        <begin position="50"/>
        <end position="59"/>
    </location>
</feature>
<keyword evidence="1" id="KW-0012">Acyltransferase</keyword>
<evidence type="ECO:0000259" key="3">
    <source>
        <dbReference type="Pfam" id="PF08392"/>
    </source>
</evidence>
<name>A0A6V7Q4D4_ANACO</name>
<dbReference type="Pfam" id="PF08392">
    <property type="entry name" value="FAE1_CUT1_RppA"/>
    <property type="match status" value="1"/>
</dbReference>
<dbReference type="AlphaFoldDB" id="A0A6V7Q4D4"/>
<feature type="compositionally biased region" description="Low complexity" evidence="2">
    <location>
        <begin position="138"/>
        <end position="151"/>
    </location>
</feature>
<evidence type="ECO:0000313" key="4">
    <source>
        <dbReference type="EMBL" id="CAD1838039.1"/>
    </source>
</evidence>
<sequence length="163" mass="16426">MEVGGHALKTNITTLGPLVLPFSEQLLFFATLLYRHLFPSASSSSSSKSGTGNNKATSESASAADAAAADKPYIPDYKLAFEHFCIHAASRGILDQLQSNLASPTPTSRPPAPPSTASATPPPAASGTSSAILRLKGASAAATASGNSHSARGSSATARCGAQ</sequence>
<dbReference type="PANTHER" id="PTHR31561">
    <property type="entry name" value="3-KETOACYL-COA SYNTHASE"/>
    <property type="match status" value="1"/>
</dbReference>
<reference evidence="4" key="1">
    <citation type="submission" date="2020-07" db="EMBL/GenBank/DDBJ databases">
        <authorList>
            <person name="Lin J."/>
        </authorList>
    </citation>
    <scope>NUCLEOTIDE SEQUENCE</scope>
</reference>
<evidence type="ECO:0000256" key="2">
    <source>
        <dbReference type="SAM" id="MobiDB-lite"/>
    </source>
</evidence>
<organism evidence="4">
    <name type="scientific">Ananas comosus var. bracteatus</name>
    <name type="common">red pineapple</name>
    <dbReference type="NCBI Taxonomy" id="296719"/>
    <lineage>
        <taxon>Eukaryota</taxon>
        <taxon>Viridiplantae</taxon>
        <taxon>Streptophyta</taxon>
        <taxon>Embryophyta</taxon>
        <taxon>Tracheophyta</taxon>
        <taxon>Spermatophyta</taxon>
        <taxon>Magnoliopsida</taxon>
        <taxon>Liliopsida</taxon>
        <taxon>Poales</taxon>
        <taxon>Bromeliaceae</taxon>
        <taxon>Bromelioideae</taxon>
        <taxon>Ananas</taxon>
    </lineage>
</organism>